<feature type="transmembrane region" description="Helical" evidence="1">
    <location>
        <begin position="230"/>
        <end position="249"/>
    </location>
</feature>
<gene>
    <name evidence="3" type="ORF">OEA41_006419</name>
</gene>
<dbReference type="PANTHER" id="PTHR32100">
    <property type="entry name" value="OMEGA-6 FATTY ACID DESATURASE, CHLOROPLASTIC"/>
    <property type="match status" value="1"/>
</dbReference>
<keyword evidence="1" id="KW-0812">Transmembrane</keyword>
<protein>
    <recommendedName>
        <fullName evidence="2">Fatty acid desaturase domain-containing protein</fullName>
    </recommendedName>
</protein>
<feature type="transmembrane region" description="Helical" evidence="1">
    <location>
        <begin position="261"/>
        <end position="280"/>
    </location>
</feature>
<evidence type="ECO:0000313" key="4">
    <source>
        <dbReference type="Proteomes" id="UP001276659"/>
    </source>
</evidence>
<dbReference type="Proteomes" id="UP001276659">
    <property type="component" value="Unassembled WGS sequence"/>
</dbReference>
<name>A0AAD9Z7P6_9LECA</name>
<dbReference type="InterPro" id="IPR005804">
    <property type="entry name" value="FA_desaturase_dom"/>
</dbReference>
<dbReference type="GO" id="GO:0006629">
    <property type="term" value="P:lipid metabolic process"/>
    <property type="evidence" value="ECO:0007669"/>
    <property type="project" value="InterPro"/>
</dbReference>
<comment type="caution">
    <text evidence="3">The sequence shown here is derived from an EMBL/GenBank/DDBJ whole genome shotgun (WGS) entry which is preliminary data.</text>
</comment>
<evidence type="ECO:0000313" key="3">
    <source>
        <dbReference type="EMBL" id="KAK3173090.1"/>
    </source>
</evidence>
<proteinExistence type="predicted"/>
<keyword evidence="1" id="KW-1133">Transmembrane helix</keyword>
<dbReference type="GO" id="GO:0016491">
    <property type="term" value="F:oxidoreductase activity"/>
    <property type="evidence" value="ECO:0007669"/>
    <property type="project" value="InterPro"/>
</dbReference>
<evidence type="ECO:0000259" key="2">
    <source>
        <dbReference type="Pfam" id="PF00487"/>
    </source>
</evidence>
<organism evidence="3 4">
    <name type="scientific">Lepraria neglecta</name>
    <dbReference type="NCBI Taxonomy" id="209136"/>
    <lineage>
        <taxon>Eukaryota</taxon>
        <taxon>Fungi</taxon>
        <taxon>Dikarya</taxon>
        <taxon>Ascomycota</taxon>
        <taxon>Pezizomycotina</taxon>
        <taxon>Lecanoromycetes</taxon>
        <taxon>OSLEUM clade</taxon>
        <taxon>Lecanoromycetidae</taxon>
        <taxon>Lecanorales</taxon>
        <taxon>Lecanorineae</taxon>
        <taxon>Stereocaulaceae</taxon>
        <taxon>Lepraria</taxon>
    </lineage>
</organism>
<dbReference type="EMBL" id="JASNWA010000007">
    <property type="protein sequence ID" value="KAK3173090.1"/>
    <property type="molecule type" value="Genomic_DNA"/>
</dbReference>
<keyword evidence="1" id="KW-0472">Membrane</keyword>
<dbReference type="InterPro" id="IPR012171">
    <property type="entry name" value="Fatty_acid_desaturase"/>
</dbReference>
<reference evidence="3" key="1">
    <citation type="submission" date="2022-11" db="EMBL/GenBank/DDBJ databases">
        <title>Chromosomal genome sequence assembly and mating type (MAT) locus characterization of the leprose asexual lichenized fungus Lepraria neglecta (Nyl.) Erichsen.</title>
        <authorList>
            <person name="Allen J.L."/>
            <person name="Pfeffer B."/>
        </authorList>
    </citation>
    <scope>NUCLEOTIDE SEQUENCE</scope>
    <source>
        <strain evidence="3">Allen 5258</strain>
    </source>
</reference>
<keyword evidence="4" id="KW-1185">Reference proteome</keyword>
<feature type="transmembrane region" description="Helical" evidence="1">
    <location>
        <begin position="41"/>
        <end position="61"/>
    </location>
</feature>
<dbReference type="Pfam" id="PF00487">
    <property type="entry name" value="FA_desaturase"/>
    <property type="match status" value="1"/>
</dbReference>
<sequence length="393" mass="44505">MSTTTTSTLEAPTNTLDADYTSHPAALVKGGVCFAVRPPSLAMVLIPGIGCSLMYAAYYYIPNVEIPLVRYVAWAVYGYIQGQQMTGIWVVGRECRHGGFSTNDYLNDTMGWILHTALLTPYFSWQSSHRRHHIYANNLAKDHNYVPLQIDKYASLKGVDFEHLEDMAEDSPIYTFLRIVVQQLVGFPWYLTANITASQGSLANKNPPSKYPLGNSHFLPTSVLSRPEEWHLIIASDIGIGLMAAALWYVSTKIGSQAVMLLYAITYLWANHWIVAITYLHHTHPDVPKYEPEAWTFLKGATATIDRNLGFSGKHFMHFMHNIADFHVIHHLFSRILQYYAEEATKAIMPLLGDAYHADKQRSFWGCIWESFTECQYVVPDDPAAKPEDRAMY</sequence>
<feature type="domain" description="Fatty acid desaturase" evidence="2">
    <location>
        <begin position="74"/>
        <end position="358"/>
    </location>
</feature>
<dbReference type="AlphaFoldDB" id="A0AAD9Z7P6"/>
<accession>A0AAD9Z7P6</accession>
<evidence type="ECO:0000256" key="1">
    <source>
        <dbReference type="SAM" id="Phobius"/>
    </source>
</evidence>